<dbReference type="InterPro" id="IPR038770">
    <property type="entry name" value="Na+/solute_symporter_sf"/>
</dbReference>
<dbReference type="InterPro" id="IPR004776">
    <property type="entry name" value="Mem_transp_PIN-like"/>
</dbReference>
<feature type="transmembrane region" description="Helical" evidence="8">
    <location>
        <begin position="44"/>
        <end position="62"/>
    </location>
</feature>
<evidence type="ECO:0000256" key="2">
    <source>
        <dbReference type="ARBA" id="ARBA00010145"/>
    </source>
</evidence>
<evidence type="ECO:0000313" key="9">
    <source>
        <dbReference type="EMBL" id="TEW30747.1"/>
    </source>
</evidence>
<evidence type="ECO:0000256" key="5">
    <source>
        <dbReference type="ARBA" id="ARBA00022692"/>
    </source>
</evidence>
<evidence type="ECO:0000256" key="7">
    <source>
        <dbReference type="ARBA" id="ARBA00023136"/>
    </source>
</evidence>
<sequence>MQNNDFLSAFIFSTSVTLPTLLMLMLGVTLRAKRVIDDRFSGQATKIIFNITLPVLLFLSIFKNPVDYSQQVPLLLAGVVGTLILFVGAEMFAAKFVTDKRERGTFVQSVYRGNNGILGLAFCINAYGDLALAPASIYAAALTFLYNILGVITLSRSLSDGKVGVKKIVFNVLKNPLIIGILLGILASFNQVVFPKAILTTADYLASMTLPLALICTGASIDVKGLFKINAVSLWASIGRLLVAPIFMVVIGKVLGITGIHLGIVLLMSSTPLATAAYAMIRGMGGNAVTAANIIGLTTFGSMFSSVTGLLLLNQIGWI</sequence>
<feature type="transmembrane region" description="Helical" evidence="8">
    <location>
        <begin position="109"/>
        <end position="127"/>
    </location>
</feature>
<keyword evidence="5 8" id="KW-0812">Transmembrane</keyword>
<feature type="transmembrane region" description="Helical" evidence="8">
    <location>
        <begin position="288"/>
        <end position="313"/>
    </location>
</feature>
<evidence type="ECO:0000256" key="6">
    <source>
        <dbReference type="ARBA" id="ARBA00022989"/>
    </source>
</evidence>
<feature type="transmembrane region" description="Helical" evidence="8">
    <location>
        <begin position="242"/>
        <end position="268"/>
    </location>
</feature>
<evidence type="ECO:0000313" key="10">
    <source>
        <dbReference type="Proteomes" id="UP000297565"/>
    </source>
</evidence>
<dbReference type="GO" id="GO:0055085">
    <property type="term" value="P:transmembrane transport"/>
    <property type="evidence" value="ECO:0007669"/>
    <property type="project" value="InterPro"/>
</dbReference>
<dbReference type="RefSeq" id="WP_132994641.1">
    <property type="nucleotide sequence ID" value="NZ_CP042983.1"/>
</dbReference>
<evidence type="ECO:0000256" key="1">
    <source>
        <dbReference type="ARBA" id="ARBA00004651"/>
    </source>
</evidence>
<keyword evidence="6 8" id="KW-1133">Transmembrane helix</keyword>
<name>A0AAX2S0L1_HISSO</name>
<feature type="transmembrane region" description="Helical" evidence="8">
    <location>
        <begin position="204"/>
        <end position="221"/>
    </location>
</feature>
<keyword evidence="3" id="KW-0813">Transport</keyword>
<dbReference type="GO" id="GO:0005886">
    <property type="term" value="C:plasma membrane"/>
    <property type="evidence" value="ECO:0007669"/>
    <property type="project" value="UniProtKB-SubCell"/>
</dbReference>
<proteinExistence type="inferred from homology"/>
<dbReference type="Proteomes" id="UP000297565">
    <property type="component" value="Unassembled WGS sequence"/>
</dbReference>
<evidence type="ECO:0000256" key="8">
    <source>
        <dbReference type="SAM" id="Phobius"/>
    </source>
</evidence>
<comment type="similarity">
    <text evidence="2">Belongs to the auxin efflux carrier (TC 2.A.69) family.</text>
</comment>
<keyword evidence="7 8" id="KW-0472">Membrane</keyword>
<comment type="caution">
    <text evidence="9">The sequence shown here is derived from an EMBL/GenBank/DDBJ whole genome shotgun (WGS) entry which is preliminary data.</text>
</comment>
<reference evidence="9 10" key="1">
    <citation type="submission" date="2019-03" db="EMBL/GenBank/DDBJ databases">
        <title>Horizontal Gene Transfer Machinery in Histophilus somni.</title>
        <authorList>
            <person name="Mostafa Nazari M."/>
            <person name="Liljebjelke K."/>
        </authorList>
    </citation>
    <scope>NUCLEOTIDE SEQUENCE [LARGE SCALE GENOMIC DNA]</scope>
    <source>
        <strain evidence="9 10">UOC-EPH-KLM-04</strain>
    </source>
</reference>
<keyword evidence="4" id="KW-1003">Cell membrane</keyword>
<feature type="transmembrane region" description="Helical" evidence="8">
    <location>
        <begin position="133"/>
        <end position="155"/>
    </location>
</feature>
<protein>
    <submittedName>
        <fullName evidence="9">AEC family transporter</fullName>
    </submittedName>
</protein>
<feature type="transmembrane region" description="Helical" evidence="8">
    <location>
        <begin position="74"/>
        <end position="97"/>
    </location>
</feature>
<organism evidence="9 10">
    <name type="scientific">Histophilus somni</name>
    <name type="common">Haemophilus somnus</name>
    <dbReference type="NCBI Taxonomy" id="731"/>
    <lineage>
        <taxon>Bacteria</taxon>
        <taxon>Pseudomonadati</taxon>
        <taxon>Pseudomonadota</taxon>
        <taxon>Gammaproteobacteria</taxon>
        <taxon>Pasteurellales</taxon>
        <taxon>Pasteurellaceae</taxon>
        <taxon>Histophilus</taxon>
    </lineage>
</organism>
<gene>
    <name evidence="9" type="ORF">E2R48_03130</name>
</gene>
<feature type="transmembrane region" description="Helical" evidence="8">
    <location>
        <begin position="176"/>
        <end position="198"/>
    </location>
</feature>
<comment type="subcellular location">
    <subcellularLocation>
        <location evidence="1">Cell membrane</location>
        <topology evidence="1">Multi-pass membrane protein</topology>
    </subcellularLocation>
</comment>
<evidence type="ECO:0000256" key="3">
    <source>
        <dbReference type="ARBA" id="ARBA00022448"/>
    </source>
</evidence>
<dbReference type="PANTHER" id="PTHR36838:SF4">
    <property type="entry name" value="AUXIN EFFLUX CARRIER FAMILY PROTEIN"/>
    <property type="match status" value="1"/>
</dbReference>
<dbReference type="Pfam" id="PF03547">
    <property type="entry name" value="Mem_trans"/>
    <property type="match status" value="1"/>
</dbReference>
<accession>A0AAX2S0L1</accession>
<dbReference type="Gene3D" id="1.20.1530.20">
    <property type="match status" value="1"/>
</dbReference>
<feature type="transmembrane region" description="Helical" evidence="8">
    <location>
        <begin position="6"/>
        <end position="32"/>
    </location>
</feature>
<dbReference type="EMBL" id="SNRV01000003">
    <property type="protein sequence ID" value="TEW30747.1"/>
    <property type="molecule type" value="Genomic_DNA"/>
</dbReference>
<dbReference type="PANTHER" id="PTHR36838">
    <property type="entry name" value="AUXIN EFFLUX CARRIER FAMILY PROTEIN"/>
    <property type="match status" value="1"/>
</dbReference>
<dbReference type="AlphaFoldDB" id="A0AAX2S0L1"/>
<evidence type="ECO:0000256" key="4">
    <source>
        <dbReference type="ARBA" id="ARBA00022475"/>
    </source>
</evidence>